<dbReference type="EMBL" id="LYUB02000001">
    <property type="protein sequence ID" value="OVF10721.1"/>
    <property type="molecule type" value="Genomic_DNA"/>
</dbReference>
<dbReference type="AlphaFoldDB" id="A0AA91Q4H1"/>
<evidence type="ECO:0000313" key="5">
    <source>
        <dbReference type="Proteomes" id="UP000195602"/>
    </source>
</evidence>
<dbReference type="KEGG" id="clus:A9F13_01g01265"/>
<dbReference type="GO" id="GO:0051286">
    <property type="term" value="C:cell tip"/>
    <property type="evidence" value="ECO:0007669"/>
    <property type="project" value="TreeGrafter"/>
</dbReference>
<dbReference type="Pfam" id="PF00400">
    <property type="entry name" value="WD40"/>
    <property type="match status" value="1"/>
</dbReference>
<organism evidence="4 5">
    <name type="scientific">Clavispora lusitaniae</name>
    <name type="common">Candida lusitaniae</name>
    <dbReference type="NCBI Taxonomy" id="36911"/>
    <lineage>
        <taxon>Eukaryota</taxon>
        <taxon>Fungi</taxon>
        <taxon>Dikarya</taxon>
        <taxon>Ascomycota</taxon>
        <taxon>Saccharomycotina</taxon>
        <taxon>Pichiomycetes</taxon>
        <taxon>Metschnikowiaceae</taxon>
        <taxon>Clavispora</taxon>
    </lineage>
</organism>
<dbReference type="GO" id="GO:0045013">
    <property type="term" value="P:carbon catabolite repression of transcription"/>
    <property type="evidence" value="ECO:0007669"/>
    <property type="project" value="TreeGrafter"/>
</dbReference>
<accession>A0AA91Q4H1</accession>
<dbReference type="InterPro" id="IPR036322">
    <property type="entry name" value="WD40_repeat_dom_sf"/>
</dbReference>
<dbReference type="PANTHER" id="PTHR14107">
    <property type="entry name" value="WD REPEAT PROTEIN"/>
    <property type="match status" value="1"/>
</dbReference>
<reference evidence="4 5" key="1">
    <citation type="submission" date="2017-04" db="EMBL/GenBank/DDBJ databases">
        <title>Draft genome of the yeast Clavispora lusitaniae type strain CBS 6936.</title>
        <authorList>
            <person name="Durrens P."/>
            <person name="Klopp C."/>
            <person name="Biteau N."/>
            <person name="Fitton-Ouhabi V."/>
            <person name="Dementhon K."/>
            <person name="Accoceberry I."/>
            <person name="Sherman D.J."/>
            <person name="Noel T."/>
        </authorList>
    </citation>
    <scope>NUCLEOTIDE SEQUENCE [LARGE SCALE GENOMIC DNA]</scope>
    <source>
        <strain evidence="4 5">CBS 6936</strain>
    </source>
</reference>
<evidence type="ECO:0000256" key="1">
    <source>
        <dbReference type="ARBA" id="ARBA00022574"/>
    </source>
</evidence>
<dbReference type="PANTHER" id="PTHR14107:SF16">
    <property type="entry name" value="AT02583P"/>
    <property type="match status" value="1"/>
</dbReference>
<feature type="region of interest" description="Disordered" evidence="3">
    <location>
        <begin position="564"/>
        <end position="587"/>
    </location>
</feature>
<evidence type="ECO:0000256" key="2">
    <source>
        <dbReference type="ARBA" id="ARBA00022737"/>
    </source>
</evidence>
<feature type="compositionally biased region" description="Polar residues" evidence="3">
    <location>
        <begin position="687"/>
        <end position="707"/>
    </location>
</feature>
<name>A0AA91Q4H1_CLALS</name>
<proteinExistence type="predicted"/>
<dbReference type="Gene3D" id="2.130.10.10">
    <property type="entry name" value="YVTN repeat-like/Quinoprotein amine dehydrogenase"/>
    <property type="match status" value="1"/>
</dbReference>
<dbReference type="SUPFAM" id="SSF50978">
    <property type="entry name" value="WD40 repeat-like"/>
    <property type="match status" value="1"/>
</dbReference>
<sequence length="855" mass="94718">MTSSQIGAKHLPPVSFFLNSVCPGNDFLDDNIHFSLSHVQDKIAEVSKLKWPLTGSQSIAHALLDPTYLNVARPPFKSPRHKNLESTTYVSLPLHVTHAFAQVVQQEGEAKQDGGLHIGANVNPLTHDPFKLVGMNPGCISAMIVLRPEAKSPMLNMETRSPFNKMANGINRFLRMGLSESGDSSQDHYMSILDSLTHTSTPSENGSTRIRKTHPIFAQLSDYDPKTYVSQLRSFAITKLLVSANVNVVNVFALDENYNYAGTSEILSETAIFPLTDLSAEPVQGKQPPVTSKCKPYQKVIEKPLLRLHLQEGIIVTSLLTLSDNPAVILGLNTGEVVIINLYTLKFRYFPSLTVPSMTDHRVQESSNYAVTALSTFAHPNHELLVVVGYATGEVIILDPSLPDPSSQYTKNVVGKDKFLTFFKLFDLSPFQQKDVLDSSPDYLIGHFKLSHKAITSITGTMPKQASNINPNKPMVLAIAADDGLVRFIDLISTHDKNYGDPSNFYHSSIVCDIVSSYFQDGIRCIEFSPDYRYFCLCGKGDIIEVFRMTYYNINGLLLRNANGASSHRGGRSRSGTVNSTGSGNHRAPSIFSNSTFSVNMETAKTEHSETVFPPSIKDIDIVSRLKGHTNTVDFVSFVHNEDLFHSDEGQSTGTYKLISCGNDGKIIIWDFDSKAFPRIKKPHVSSTRVRTSIHPENSHSPISKTLSPPAIAKTHNRGPSWSLSNEEGGLNGSFSALGISNLLNPSSPPPALQVENSEDQRKIAFSLYRSLHDVRLKKHYAKSALNKDKNKKFTTIIHSIVNDKELPSIQVPLLTIDMSCLVKDGRLQGFHINPHNFWVFTRSGDIFRYTLENK</sequence>
<dbReference type="InterPro" id="IPR001680">
    <property type="entry name" value="WD40_rpt"/>
</dbReference>
<dbReference type="GO" id="GO:0005634">
    <property type="term" value="C:nucleus"/>
    <property type="evidence" value="ECO:0007669"/>
    <property type="project" value="TreeGrafter"/>
</dbReference>
<gene>
    <name evidence="4" type="ORF">A9F13_01g01265</name>
</gene>
<keyword evidence="1" id="KW-0853">WD repeat</keyword>
<comment type="caution">
    <text evidence="4">The sequence shown here is derived from an EMBL/GenBank/DDBJ whole genome shotgun (WGS) entry which is preliminary data.</text>
</comment>
<dbReference type="Proteomes" id="UP000195602">
    <property type="component" value="Unassembled WGS sequence"/>
</dbReference>
<feature type="region of interest" description="Disordered" evidence="3">
    <location>
        <begin position="687"/>
        <end position="726"/>
    </location>
</feature>
<dbReference type="InterPro" id="IPR015943">
    <property type="entry name" value="WD40/YVTN_repeat-like_dom_sf"/>
</dbReference>
<keyword evidence="2" id="KW-0677">Repeat</keyword>
<dbReference type="InterPro" id="IPR051362">
    <property type="entry name" value="WD_repeat_creC_regulators"/>
</dbReference>
<protein>
    <submittedName>
        <fullName evidence="4">Sugar epimerase</fullName>
    </submittedName>
</protein>
<dbReference type="SMART" id="SM00320">
    <property type="entry name" value="WD40"/>
    <property type="match status" value="3"/>
</dbReference>
<evidence type="ECO:0000313" key="4">
    <source>
        <dbReference type="EMBL" id="OVF10721.1"/>
    </source>
</evidence>
<evidence type="ECO:0000256" key="3">
    <source>
        <dbReference type="SAM" id="MobiDB-lite"/>
    </source>
</evidence>
<dbReference type="GO" id="GO:0032153">
    <property type="term" value="C:cell division site"/>
    <property type="evidence" value="ECO:0007669"/>
    <property type="project" value="TreeGrafter"/>
</dbReference>